<dbReference type="InterPro" id="IPR005184">
    <property type="entry name" value="DUF306_Meta_HslJ"/>
</dbReference>
<name>A0A8J3YYL1_9ACTN</name>
<dbReference type="Gene3D" id="2.40.128.270">
    <property type="match status" value="1"/>
</dbReference>
<evidence type="ECO:0000259" key="2">
    <source>
        <dbReference type="Pfam" id="PF03724"/>
    </source>
</evidence>
<dbReference type="Pfam" id="PF03724">
    <property type="entry name" value="META"/>
    <property type="match status" value="1"/>
</dbReference>
<organism evidence="3 4">
    <name type="scientific">Virgisporangium aurantiacum</name>
    <dbReference type="NCBI Taxonomy" id="175570"/>
    <lineage>
        <taxon>Bacteria</taxon>
        <taxon>Bacillati</taxon>
        <taxon>Actinomycetota</taxon>
        <taxon>Actinomycetes</taxon>
        <taxon>Micromonosporales</taxon>
        <taxon>Micromonosporaceae</taxon>
        <taxon>Virgisporangium</taxon>
    </lineage>
</organism>
<dbReference type="Proteomes" id="UP000612585">
    <property type="component" value="Unassembled WGS sequence"/>
</dbReference>
<sequence length="272" mass="27740">MKVRIALATVLALALAGCAGDGPNAPVDPAAPADTGPISLVGLWTVADAGEEAGTVLRIAPKKQLSLWRTCGALTGSWAAAQDLFLGELTSGGENCQPVENPSWLRDASGYQSVGDTKILVDRNGKQLARLVPGGKPKVGSGVDPAEAAPPVITDEDRAELTRTPQVPATLTRVEPTQIVGRWVPVAAGGRAYVEFKDDRTWTGSDGCNGNGGRWTATGSSMLATAGPSTLIACDGAPVPAWLTSTAAAGLADGVLVLLDPTGAEVARLKKG</sequence>
<dbReference type="AlphaFoldDB" id="A0A8J3YYL1"/>
<keyword evidence="1" id="KW-0732">Signal</keyword>
<accession>A0A8J3YYL1</accession>
<protein>
    <recommendedName>
        <fullName evidence="2">DUF306 domain-containing protein</fullName>
    </recommendedName>
</protein>
<proteinExistence type="predicted"/>
<evidence type="ECO:0000313" key="3">
    <source>
        <dbReference type="EMBL" id="GIJ53042.1"/>
    </source>
</evidence>
<dbReference type="EMBL" id="BOPG01000004">
    <property type="protein sequence ID" value="GIJ53042.1"/>
    <property type="molecule type" value="Genomic_DNA"/>
</dbReference>
<evidence type="ECO:0000256" key="1">
    <source>
        <dbReference type="SAM" id="SignalP"/>
    </source>
</evidence>
<feature type="signal peptide" evidence="1">
    <location>
        <begin position="1"/>
        <end position="19"/>
    </location>
</feature>
<keyword evidence="4" id="KW-1185">Reference proteome</keyword>
<comment type="caution">
    <text evidence="3">The sequence shown here is derived from an EMBL/GenBank/DDBJ whole genome shotgun (WGS) entry which is preliminary data.</text>
</comment>
<feature type="domain" description="DUF306" evidence="2">
    <location>
        <begin position="186"/>
        <end position="237"/>
    </location>
</feature>
<reference evidence="3" key="1">
    <citation type="submission" date="2021-01" db="EMBL/GenBank/DDBJ databases">
        <title>Whole genome shotgun sequence of Virgisporangium aurantiacum NBRC 16421.</title>
        <authorList>
            <person name="Komaki H."/>
            <person name="Tamura T."/>
        </authorList>
    </citation>
    <scope>NUCLEOTIDE SEQUENCE</scope>
    <source>
        <strain evidence="3">NBRC 16421</strain>
    </source>
</reference>
<dbReference type="PROSITE" id="PS51257">
    <property type="entry name" value="PROKAR_LIPOPROTEIN"/>
    <property type="match status" value="1"/>
</dbReference>
<gene>
    <name evidence="3" type="ORF">Vau01_005580</name>
</gene>
<evidence type="ECO:0000313" key="4">
    <source>
        <dbReference type="Proteomes" id="UP000612585"/>
    </source>
</evidence>
<feature type="chain" id="PRO_5039094317" description="DUF306 domain-containing protein" evidence="1">
    <location>
        <begin position="20"/>
        <end position="272"/>
    </location>
</feature>
<dbReference type="InterPro" id="IPR038670">
    <property type="entry name" value="HslJ-like_sf"/>
</dbReference>